<evidence type="ECO:0000259" key="2">
    <source>
        <dbReference type="SMART" id="SM00587"/>
    </source>
</evidence>
<dbReference type="InterPro" id="IPR015897">
    <property type="entry name" value="CHK_kinase-like"/>
</dbReference>
<reference evidence="3 4" key="2">
    <citation type="submission" date="2019-01" db="EMBL/GenBank/DDBJ databases">
        <title>The decoding of complex shrimp genome reveals the adaptation for benthos swimmer, frequently molting mechanism and breeding impact on genome.</title>
        <authorList>
            <person name="Sun Y."/>
            <person name="Gao Y."/>
            <person name="Yu Y."/>
        </authorList>
    </citation>
    <scope>NUCLEOTIDE SEQUENCE [LARGE SCALE GENOMIC DNA]</scope>
    <source>
        <tissue evidence="3">Muscle</tissue>
    </source>
</reference>
<dbReference type="AlphaFoldDB" id="A0A423TC18"/>
<dbReference type="InterPro" id="IPR011009">
    <property type="entry name" value="Kinase-like_dom_sf"/>
</dbReference>
<reference evidence="3 4" key="1">
    <citation type="submission" date="2018-04" db="EMBL/GenBank/DDBJ databases">
        <authorList>
            <person name="Zhang X."/>
            <person name="Yuan J."/>
            <person name="Li F."/>
            <person name="Xiang J."/>
        </authorList>
    </citation>
    <scope>NUCLEOTIDE SEQUENCE [LARGE SCALE GENOMIC DNA]</scope>
    <source>
        <tissue evidence="3">Muscle</tissue>
    </source>
</reference>
<comment type="caution">
    <text evidence="3">The sequence shown here is derived from an EMBL/GenBank/DDBJ whole genome shotgun (WGS) entry which is preliminary data.</text>
</comment>
<sequence length="447" mass="50853">MGRHESRGNLAAVKANPVRDALHCSESGSKQTFRRKSRPKKARLGIQESDVRGAVAADKGEGAVLTSWTAEDLGQKGDNYMSSVKRVKAQVTIEGREKQLTYVAKVKMHFSDTFKELFNLSFFKEHEFYAKLLPELNSVLAEAGLDPLRVPKFYHHSKSGEREILILEDLTARDFLLADRKKGLDIPHMRLVLEELGRFHASSHLLQRKTPHEDLSERHKFLAIKWFDYWGSMAKELETAAAVAESCEGYEDVARWLREIQPRVVDIFEEKSKTRAPFQVAWHGDCWTNNFLFRYNAKGEPVDVVLLDLQSCQSGSLAADLQVLMSSSISTQFKRHNLDLFLQKYLSSFSATVSAGGLPPPFTLEELREEYNDKFMFGALIGATLIPVIVGDGEDAPDYTEVDENIDKFFDERRKQVLDELDRNPLLRERMCGLFDECIEKGAVSRR</sequence>
<dbReference type="Proteomes" id="UP000283509">
    <property type="component" value="Unassembled WGS sequence"/>
</dbReference>
<gene>
    <name evidence="3" type="ORF">C7M84_007594</name>
</gene>
<proteinExistence type="predicted"/>
<dbReference type="OrthoDB" id="6342691at2759"/>
<accession>A0A423TC18</accession>
<dbReference type="SMART" id="SM00587">
    <property type="entry name" value="CHK"/>
    <property type="match status" value="1"/>
</dbReference>
<keyword evidence="4" id="KW-1185">Reference proteome</keyword>
<dbReference type="InterPro" id="IPR004119">
    <property type="entry name" value="EcKL"/>
</dbReference>
<evidence type="ECO:0000313" key="4">
    <source>
        <dbReference type="Proteomes" id="UP000283509"/>
    </source>
</evidence>
<organism evidence="3 4">
    <name type="scientific">Penaeus vannamei</name>
    <name type="common">Whiteleg shrimp</name>
    <name type="synonym">Litopenaeus vannamei</name>
    <dbReference type="NCBI Taxonomy" id="6689"/>
    <lineage>
        <taxon>Eukaryota</taxon>
        <taxon>Metazoa</taxon>
        <taxon>Ecdysozoa</taxon>
        <taxon>Arthropoda</taxon>
        <taxon>Crustacea</taxon>
        <taxon>Multicrustacea</taxon>
        <taxon>Malacostraca</taxon>
        <taxon>Eumalacostraca</taxon>
        <taxon>Eucarida</taxon>
        <taxon>Decapoda</taxon>
        <taxon>Dendrobranchiata</taxon>
        <taxon>Penaeoidea</taxon>
        <taxon>Penaeidae</taxon>
        <taxon>Penaeus</taxon>
    </lineage>
</organism>
<dbReference type="SUPFAM" id="SSF56112">
    <property type="entry name" value="Protein kinase-like (PK-like)"/>
    <property type="match status" value="1"/>
</dbReference>
<evidence type="ECO:0000256" key="1">
    <source>
        <dbReference type="SAM" id="MobiDB-lite"/>
    </source>
</evidence>
<dbReference type="PANTHER" id="PTHR11012">
    <property type="entry name" value="PROTEIN KINASE-LIKE DOMAIN-CONTAINING"/>
    <property type="match status" value="1"/>
</dbReference>
<feature type="domain" description="CHK kinase-like" evidence="2">
    <location>
        <begin position="165"/>
        <end position="355"/>
    </location>
</feature>
<dbReference type="Pfam" id="PF02958">
    <property type="entry name" value="EcKL"/>
    <property type="match status" value="1"/>
</dbReference>
<dbReference type="Gene3D" id="3.90.1200.10">
    <property type="match status" value="1"/>
</dbReference>
<dbReference type="EMBL" id="QCYY01001962">
    <property type="protein sequence ID" value="ROT73951.1"/>
    <property type="molecule type" value="Genomic_DNA"/>
</dbReference>
<dbReference type="PANTHER" id="PTHR11012:SF30">
    <property type="entry name" value="PROTEIN KINASE-LIKE DOMAIN-CONTAINING"/>
    <property type="match status" value="1"/>
</dbReference>
<protein>
    <recommendedName>
        <fullName evidence="2">CHK kinase-like domain-containing protein</fullName>
    </recommendedName>
</protein>
<name>A0A423TC18_PENVA</name>
<evidence type="ECO:0000313" key="3">
    <source>
        <dbReference type="EMBL" id="ROT73951.1"/>
    </source>
</evidence>
<feature type="region of interest" description="Disordered" evidence="1">
    <location>
        <begin position="25"/>
        <end position="44"/>
    </location>
</feature>
<feature type="compositionally biased region" description="Basic residues" evidence="1">
    <location>
        <begin position="32"/>
        <end position="43"/>
    </location>
</feature>